<dbReference type="RefSeq" id="WP_166269115.1">
    <property type="nucleotide sequence ID" value="NZ_CP048029.1"/>
</dbReference>
<dbReference type="InterPro" id="IPR013527">
    <property type="entry name" value="YicC-like_N"/>
</dbReference>
<evidence type="ECO:0000259" key="6">
    <source>
        <dbReference type="Pfam" id="PF03755"/>
    </source>
</evidence>
<accession>A0A6G7V9H4</accession>
<evidence type="ECO:0000256" key="4">
    <source>
        <dbReference type="ARBA" id="ARBA00022801"/>
    </source>
</evidence>
<evidence type="ECO:0000256" key="3">
    <source>
        <dbReference type="ARBA" id="ARBA00022759"/>
    </source>
</evidence>
<dbReference type="NCBIfam" id="TIGR00255">
    <property type="entry name" value="YicC/YloC family endoribonuclease"/>
    <property type="match status" value="1"/>
</dbReference>
<reference evidence="9" key="1">
    <citation type="submission" date="2020-01" db="EMBL/GenBank/DDBJ databases">
        <title>Caldichromatium gen. nov., sp. nov., a thermophilic purple sulfur bacterium member of the family Chromatiaceae isolated from Nakabusa hot spring, Japan.</title>
        <authorList>
            <person name="Saini M.K."/>
            <person name="Hanada S."/>
            <person name="Tank M."/>
        </authorList>
    </citation>
    <scope>NUCLEOTIDE SEQUENCE [LARGE SCALE GENOMIC DNA]</scope>
    <source>
        <strain evidence="9">No.7</strain>
    </source>
</reference>
<dbReference type="KEGG" id="cjap:GWK36_00365"/>
<dbReference type="InterPro" id="IPR013551">
    <property type="entry name" value="YicC-like_C"/>
</dbReference>
<evidence type="ECO:0000313" key="8">
    <source>
        <dbReference type="EMBL" id="QIK36709.1"/>
    </source>
</evidence>
<dbReference type="GO" id="GO:0016787">
    <property type="term" value="F:hydrolase activity"/>
    <property type="evidence" value="ECO:0007669"/>
    <property type="project" value="UniProtKB-KW"/>
</dbReference>
<dbReference type="EMBL" id="CP048029">
    <property type="protein sequence ID" value="QIK36709.1"/>
    <property type="molecule type" value="Genomic_DNA"/>
</dbReference>
<evidence type="ECO:0000256" key="5">
    <source>
        <dbReference type="ARBA" id="ARBA00035648"/>
    </source>
</evidence>
<sequence length="288" mass="32975">MIKSMTAFASVSATGELGELTWEVRAVNHRFLEAFIRLPEELRGLDPQIRSRLATRLQRGKLDCTLRYTPTVGVYNVLRLNQPLVYQLLMVGQELGALMGRAYEPAVHDLLRWPGVILEPEPDIDRLAGESLALFERALDVLIETRMREGERLARTLRDRCERLLDCIARVRARLPEVLEGTRRRLSERLAELRAELDPARLEQEIALIAMRFDVDEELDRLEAHLAEVVEVLGRDEPVGRRLDFLLQELNREANTLASKAVDVAVTREAVEIKVLIEQMREQIANIE</sequence>
<keyword evidence="9" id="KW-1185">Reference proteome</keyword>
<dbReference type="Pfam" id="PF03755">
    <property type="entry name" value="YicC-like_N"/>
    <property type="match status" value="1"/>
</dbReference>
<organism evidence="8 9">
    <name type="scientific">Caldichromatium japonicum</name>
    <dbReference type="NCBI Taxonomy" id="2699430"/>
    <lineage>
        <taxon>Bacteria</taxon>
        <taxon>Pseudomonadati</taxon>
        <taxon>Pseudomonadota</taxon>
        <taxon>Gammaproteobacteria</taxon>
        <taxon>Chromatiales</taxon>
        <taxon>Chromatiaceae</taxon>
        <taxon>Caldichromatium</taxon>
    </lineage>
</organism>
<dbReference type="AlphaFoldDB" id="A0A6G7V9H4"/>
<gene>
    <name evidence="8" type="ORF">GWK36_00365</name>
</gene>
<evidence type="ECO:0000313" key="9">
    <source>
        <dbReference type="Proteomes" id="UP000502699"/>
    </source>
</evidence>
<feature type="domain" description="Endoribonuclease YicC-like C-terminal" evidence="7">
    <location>
        <begin position="172"/>
        <end position="288"/>
    </location>
</feature>
<dbReference type="InterPro" id="IPR005229">
    <property type="entry name" value="YicC/YloC-like"/>
</dbReference>
<evidence type="ECO:0000256" key="2">
    <source>
        <dbReference type="ARBA" id="ARBA00022722"/>
    </source>
</evidence>
<comment type="cofactor">
    <cofactor evidence="1">
        <name>a divalent metal cation</name>
        <dbReference type="ChEBI" id="CHEBI:60240"/>
    </cofactor>
</comment>
<dbReference type="PANTHER" id="PTHR30636">
    <property type="entry name" value="UPF0701 PROTEIN YICC"/>
    <property type="match status" value="1"/>
</dbReference>
<dbReference type="Pfam" id="PF08340">
    <property type="entry name" value="YicC-like_C"/>
    <property type="match status" value="1"/>
</dbReference>
<dbReference type="PANTHER" id="PTHR30636:SF3">
    <property type="entry name" value="UPF0701 PROTEIN YICC"/>
    <property type="match status" value="1"/>
</dbReference>
<feature type="domain" description="Endoribonuclease YicC-like N-terminal" evidence="6">
    <location>
        <begin position="2"/>
        <end position="154"/>
    </location>
</feature>
<dbReference type="GO" id="GO:0004521">
    <property type="term" value="F:RNA endonuclease activity"/>
    <property type="evidence" value="ECO:0007669"/>
    <property type="project" value="InterPro"/>
</dbReference>
<evidence type="ECO:0000259" key="7">
    <source>
        <dbReference type="Pfam" id="PF08340"/>
    </source>
</evidence>
<proteinExistence type="inferred from homology"/>
<keyword evidence="2" id="KW-0540">Nuclease</keyword>
<comment type="similarity">
    <text evidence="5">Belongs to the YicC/YloC family.</text>
</comment>
<evidence type="ECO:0000256" key="1">
    <source>
        <dbReference type="ARBA" id="ARBA00001968"/>
    </source>
</evidence>
<dbReference type="Proteomes" id="UP000502699">
    <property type="component" value="Chromosome"/>
</dbReference>
<name>A0A6G7V9H4_9GAMM</name>
<protein>
    <submittedName>
        <fullName evidence="8">YicC family protein</fullName>
    </submittedName>
</protein>
<keyword evidence="4" id="KW-0378">Hydrolase</keyword>
<keyword evidence="3" id="KW-0255">Endonuclease</keyword>